<dbReference type="Proteomes" id="UP000057213">
    <property type="component" value="Chromosome"/>
</dbReference>
<evidence type="ECO:0000313" key="2">
    <source>
        <dbReference type="Proteomes" id="UP000057213"/>
    </source>
</evidence>
<keyword evidence="2" id="KW-1185">Reference proteome</keyword>
<accession>A0A0M4LHC4</accession>
<evidence type="ECO:0008006" key="3">
    <source>
        <dbReference type="Google" id="ProtNLM"/>
    </source>
</evidence>
<organism evidence="1 2">
    <name type="scientific">Bartonella ancashensis</name>
    <dbReference type="NCBI Taxonomy" id="1318743"/>
    <lineage>
        <taxon>Bacteria</taxon>
        <taxon>Pseudomonadati</taxon>
        <taxon>Pseudomonadota</taxon>
        <taxon>Alphaproteobacteria</taxon>
        <taxon>Hyphomicrobiales</taxon>
        <taxon>Bartonellaceae</taxon>
        <taxon>Bartonella</taxon>
    </lineage>
</organism>
<dbReference type="EMBL" id="CP010401">
    <property type="protein sequence ID" value="ALE02893.1"/>
    <property type="molecule type" value="Genomic_DNA"/>
</dbReference>
<dbReference type="RefSeq" id="WP_053943602.1">
    <property type="nucleotide sequence ID" value="NZ_CP010401.1"/>
</dbReference>
<dbReference type="PATRIC" id="fig|1318743.3.peg.81"/>
<reference evidence="1 2" key="1">
    <citation type="journal article" date="2015" name="Genome Announc.">
        <title>Complete Genome Sequence of Bartonella ancashensis Strain 20.00, Isolated from the Blood of a Patient with Verruga Peruana.</title>
        <authorList>
            <person name="Hang J."/>
            <person name="Mullins K.E."/>
            <person name="Clifford R.J."/>
            <person name="Onmus-Leone F."/>
            <person name="Yang Y."/>
            <person name="Jiang J."/>
            <person name="Leguia M."/>
            <person name="Kasper M.R."/>
            <person name="Maguina C."/>
            <person name="Lesho E.P."/>
            <person name="Jarman R.G."/>
            <person name="Richards A.L."/>
            <person name="Blazes D."/>
        </authorList>
    </citation>
    <scope>NUCLEOTIDE SEQUENCE [LARGE SCALE GENOMIC DNA]</scope>
    <source>
        <strain evidence="1 2">20.00</strain>
    </source>
</reference>
<gene>
    <name evidence="1" type="ORF">PU02_0079</name>
</gene>
<protein>
    <recommendedName>
        <fullName evidence="3">Antitoxin MazE</fullName>
    </recommendedName>
</protein>
<name>A0A0M4LHC4_9HYPH</name>
<dbReference type="OrthoDB" id="3734119at2"/>
<dbReference type="Pfam" id="PF11455">
    <property type="entry name" value="MazE-like"/>
    <property type="match status" value="1"/>
</dbReference>
<evidence type="ECO:0000313" key="1">
    <source>
        <dbReference type="EMBL" id="ALE02893.1"/>
    </source>
</evidence>
<dbReference type="InterPro" id="IPR021558">
    <property type="entry name" value="MazE-like"/>
</dbReference>
<dbReference type="KEGG" id="banc:PU02_0079"/>
<sequence length="78" mass="9307">MKHLTAENINLQEFQRNEDALRKVGLHPVQIWVQDTQRPGFEEECRRQCELIKQADMEYGDLQQFMDEALKDIDSWTV</sequence>
<proteinExistence type="predicted"/>
<dbReference type="AlphaFoldDB" id="A0A0M4LHC4"/>
<dbReference type="STRING" id="1318743.PU02_0079"/>